<sequence>MASESNHFKIEHNYCKVLDDDPMSTQTTPTEGAPPPTETTPYLSPLAPNIDNIETLLITLLQTHTLYIGGCGSVETTPTTNGTSNGPIDSTGPSIIDINPLSLDTLSNEQINYLITSNAVNYASIQQAMTQRYNRQYNIQKDDSVLLNEVRLHSPSPLPQAPPTPAPPTLSPGTTLTITSNQLRELQSQLSSLLQQQSASTGGGGVSLGAGLQQPSIDAINQLLKHQILNIMTGTTPSTDENTTNNEPPPPQTTPGASLPPSFSIPPPPTATGPSQPHTTNNTTTASSSSASAVSTAAGGNGTGAGAGKKKKDQEKRPPTAFNYYFSDVYHKVIEENPNLPFSEVSKIVSSMWNVLGQEGKKKYYDKQEEMKQSQSHRQDTPTTPTTPTASATPTLSVPTKPTNKRPRKGSKEGTNEEIIVKRRKTDGMCVAVGCYNMSSYEEERGYKYCSNDCIVNHCRAVFNEWVSGRKQNLKT</sequence>
<dbReference type="InterPro" id="IPR036910">
    <property type="entry name" value="HMG_box_dom_sf"/>
</dbReference>
<dbReference type="PROSITE" id="PS50118">
    <property type="entry name" value="HMG_BOX_2"/>
    <property type="match status" value="1"/>
</dbReference>
<dbReference type="InterPro" id="IPR051365">
    <property type="entry name" value="TOX_HMG-box_domain"/>
</dbReference>
<dbReference type="STRING" id="400682.A0A1X7U624"/>
<feature type="compositionally biased region" description="Basic and acidic residues" evidence="5">
    <location>
        <begin position="367"/>
        <end position="380"/>
    </location>
</feature>
<feature type="compositionally biased region" description="Low complexity" evidence="5">
    <location>
        <begin position="272"/>
        <end position="298"/>
    </location>
</feature>
<dbReference type="eggNOG" id="KOG0381">
    <property type="taxonomic scope" value="Eukaryota"/>
</dbReference>
<evidence type="ECO:0000256" key="3">
    <source>
        <dbReference type="ARBA" id="ARBA00023242"/>
    </source>
</evidence>
<dbReference type="GO" id="GO:0031490">
    <property type="term" value="F:chromatin DNA binding"/>
    <property type="evidence" value="ECO:0007669"/>
    <property type="project" value="TreeGrafter"/>
</dbReference>
<accession>A0A1X7U624</accession>
<feature type="compositionally biased region" description="Low complexity" evidence="5">
    <location>
        <begin position="381"/>
        <end position="400"/>
    </location>
</feature>
<dbReference type="SMART" id="SM00398">
    <property type="entry name" value="HMG"/>
    <property type="match status" value="1"/>
</dbReference>
<proteinExistence type="predicted"/>
<dbReference type="GO" id="GO:0006357">
    <property type="term" value="P:regulation of transcription by RNA polymerase II"/>
    <property type="evidence" value="ECO:0007669"/>
    <property type="project" value="TreeGrafter"/>
</dbReference>
<organism evidence="7">
    <name type="scientific">Amphimedon queenslandica</name>
    <name type="common">Sponge</name>
    <dbReference type="NCBI Taxonomy" id="400682"/>
    <lineage>
        <taxon>Eukaryota</taxon>
        <taxon>Metazoa</taxon>
        <taxon>Porifera</taxon>
        <taxon>Demospongiae</taxon>
        <taxon>Heteroscleromorpha</taxon>
        <taxon>Haplosclerida</taxon>
        <taxon>Niphatidae</taxon>
        <taxon>Amphimedon</taxon>
    </lineage>
</organism>
<feature type="region of interest" description="Disordered" evidence="5">
    <location>
        <begin position="234"/>
        <end position="316"/>
    </location>
</feature>
<feature type="compositionally biased region" description="Low complexity" evidence="5">
    <location>
        <begin position="234"/>
        <end position="246"/>
    </location>
</feature>
<dbReference type="Pfam" id="PF00505">
    <property type="entry name" value="HMG_box"/>
    <property type="match status" value="1"/>
</dbReference>
<feature type="region of interest" description="Disordered" evidence="5">
    <location>
        <begin position="153"/>
        <end position="176"/>
    </location>
</feature>
<name>A0A1X7U624_AMPQE</name>
<feature type="region of interest" description="Disordered" evidence="5">
    <location>
        <begin position="367"/>
        <end position="417"/>
    </location>
</feature>
<dbReference type="InParanoid" id="A0A1X7U624"/>
<feature type="DNA-binding region" description="HMG box" evidence="4">
    <location>
        <begin position="315"/>
        <end position="385"/>
    </location>
</feature>
<comment type="subcellular location">
    <subcellularLocation>
        <location evidence="1">Nucleus</location>
    </subcellularLocation>
</comment>
<evidence type="ECO:0000259" key="6">
    <source>
        <dbReference type="PROSITE" id="PS50118"/>
    </source>
</evidence>
<dbReference type="EnsemblMetazoa" id="Aqu2.1.22911_001">
    <property type="protein sequence ID" value="Aqu2.1.22911_001"/>
    <property type="gene ID" value="Aqu2.1.22911"/>
</dbReference>
<dbReference type="PANTHER" id="PTHR45781:SF1">
    <property type="entry name" value="HMG BOX DOMAIN-CONTAINING PROTEIN"/>
    <property type="match status" value="1"/>
</dbReference>
<feature type="domain" description="HMG box" evidence="6">
    <location>
        <begin position="315"/>
        <end position="385"/>
    </location>
</feature>
<dbReference type="PANTHER" id="PTHR45781">
    <property type="entry name" value="AGAP000281-PA"/>
    <property type="match status" value="1"/>
</dbReference>
<evidence type="ECO:0000256" key="4">
    <source>
        <dbReference type="PROSITE-ProRule" id="PRU00267"/>
    </source>
</evidence>
<protein>
    <recommendedName>
        <fullName evidence="6">HMG box domain-containing protein</fullName>
    </recommendedName>
</protein>
<dbReference type="Gene3D" id="1.10.30.10">
    <property type="entry name" value="High mobility group box domain"/>
    <property type="match status" value="1"/>
</dbReference>
<dbReference type="CDD" id="cd00084">
    <property type="entry name" value="HMG-box_SF"/>
    <property type="match status" value="1"/>
</dbReference>
<dbReference type="AlphaFoldDB" id="A0A1X7U624"/>
<evidence type="ECO:0000256" key="5">
    <source>
        <dbReference type="SAM" id="MobiDB-lite"/>
    </source>
</evidence>
<evidence type="ECO:0000313" key="7">
    <source>
        <dbReference type="EnsemblMetazoa" id="Aqu2.1.22911_001"/>
    </source>
</evidence>
<dbReference type="OrthoDB" id="10027956at2759"/>
<feature type="region of interest" description="Disordered" evidence="5">
    <location>
        <begin position="19"/>
        <end position="42"/>
    </location>
</feature>
<keyword evidence="2 4" id="KW-0238">DNA-binding</keyword>
<evidence type="ECO:0000256" key="2">
    <source>
        <dbReference type="ARBA" id="ARBA00023125"/>
    </source>
</evidence>
<dbReference type="SUPFAM" id="SSF47095">
    <property type="entry name" value="HMG-box"/>
    <property type="match status" value="1"/>
</dbReference>
<reference evidence="7" key="1">
    <citation type="submission" date="2017-05" db="UniProtKB">
        <authorList>
            <consortium name="EnsemblMetazoa"/>
        </authorList>
    </citation>
    <scope>IDENTIFICATION</scope>
</reference>
<feature type="compositionally biased region" description="Pro residues" evidence="5">
    <location>
        <begin position="156"/>
        <end position="170"/>
    </location>
</feature>
<dbReference type="InterPro" id="IPR009071">
    <property type="entry name" value="HMG_box_dom"/>
</dbReference>
<keyword evidence="3 4" id="KW-0539">Nucleus</keyword>
<evidence type="ECO:0000256" key="1">
    <source>
        <dbReference type="ARBA" id="ARBA00004123"/>
    </source>
</evidence>
<dbReference type="GO" id="GO:0005634">
    <property type="term" value="C:nucleus"/>
    <property type="evidence" value="ECO:0007669"/>
    <property type="project" value="UniProtKB-SubCell"/>
</dbReference>